<dbReference type="InterPro" id="IPR013783">
    <property type="entry name" value="Ig-like_fold"/>
</dbReference>
<evidence type="ECO:0008006" key="3">
    <source>
        <dbReference type="Google" id="ProtNLM"/>
    </source>
</evidence>
<organism evidence="1 2">
    <name type="scientific">Nitrospira defluvii</name>
    <dbReference type="NCBI Taxonomy" id="330214"/>
    <lineage>
        <taxon>Bacteria</taxon>
        <taxon>Pseudomonadati</taxon>
        <taxon>Nitrospirota</taxon>
        <taxon>Nitrospiria</taxon>
        <taxon>Nitrospirales</taxon>
        <taxon>Nitrospiraceae</taxon>
        <taxon>Nitrospira</taxon>
    </lineage>
</organism>
<dbReference type="STRING" id="330214.NIDE4090"/>
<name>D8P8C7_9BACT</name>
<dbReference type="GO" id="GO:0005509">
    <property type="term" value="F:calcium ion binding"/>
    <property type="evidence" value="ECO:0007669"/>
    <property type="project" value="InterPro"/>
</dbReference>
<dbReference type="GO" id="GO:0016020">
    <property type="term" value="C:membrane"/>
    <property type="evidence" value="ECO:0007669"/>
    <property type="project" value="InterPro"/>
</dbReference>
<dbReference type="eggNOG" id="COG3209">
    <property type="taxonomic scope" value="Bacteria"/>
</dbReference>
<evidence type="ECO:0000313" key="2">
    <source>
        <dbReference type="Proteomes" id="UP000001660"/>
    </source>
</evidence>
<sequence>MIALGQAIHGRVGGLRPLTFPQATRLGFTALAVAVCCGCSSSHQDGAVPGGGPKNNHPPTVRLVTIVPNPLILTGPITAHVAADDPDGTEPTKRFQWMVNGASVPGATGHELRTDHVKRGDTVALEVVASDGQAESAPYRSEPVMVVNTPPLVSRVTIEADSSDKGNRVLANVEALDPDHDDIQYVYRWWRNDKQVKEGEENVLDTTGFGRKDIVAVEVVARDQDAAAPPARSVPIVLGNSPPQIFSNPATLTDKAQYEYFVQAKDADGDSINYELETGPPGMTIDKATGHVTWKVTPGVGGAHRIKIIVDDGQGGTAWQEFELSIPSTAQSPTGSFAQG</sequence>
<dbReference type="AlphaFoldDB" id="D8P8C7"/>
<dbReference type="InterPro" id="IPR015919">
    <property type="entry name" value="Cadherin-like_sf"/>
</dbReference>
<evidence type="ECO:0000313" key="1">
    <source>
        <dbReference type="EMBL" id="CBK43759.1"/>
    </source>
</evidence>
<protein>
    <recommendedName>
        <fullName evidence="3">Cadherin domain-containing protein</fullName>
    </recommendedName>
</protein>
<keyword evidence="2" id="KW-1185">Reference proteome</keyword>
<dbReference type="HOGENOM" id="CLU_815562_0_0_0"/>
<dbReference type="SUPFAM" id="SSF49313">
    <property type="entry name" value="Cadherin-like"/>
    <property type="match status" value="1"/>
</dbReference>
<dbReference type="EMBL" id="FP929003">
    <property type="protein sequence ID" value="CBK43759.1"/>
    <property type="molecule type" value="Genomic_DNA"/>
</dbReference>
<gene>
    <name evidence="1" type="ORF">NIDE4090</name>
</gene>
<dbReference type="Gene3D" id="2.60.40.10">
    <property type="entry name" value="Immunoglobulins"/>
    <property type="match status" value="1"/>
</dbReference>
<dbReference type="Pfam" id="PF05345">
    <property type="entry name" value="He_PIG"/>
    <property type="match status" value="1"/>
</dbReference>
<dbReference type="Proteomes" id="UP000001660">
    <property type="component" value="Chromosome"/>
</dbReference>
<reference evidence="1 2" key="1">
    <citation type="journal article" date="2010" name="Proc. Natl. Acad. Sci. U.S.A.">
        <title>A Nitrospira metagenome illuminates the physiology and evolution of globally important nitrite-oxidizing bacteria.</title>
        <authorList>
            <person name="Lucker S."/>
            <person name="Wagner M."/>
            <person name="Maixner F."/>
            <person name="Pelletier E."/>
            <person name="Koch H."/>
            <person name="Vacherie B."/>
            <person name="Rattei T."/>
            <person name="Sinninghe Damste J."/>
            <person name="Spieck E."/>
            <person name="Le Paslier D."/>
            <person name="Daims H."/>
        </authorList>
    </citation>
    <scope>NUCLEOTIDE SEQUENCE [LARGE SCALE GENOMIC DNA]</scope>
</reference>
<proteinExistence type="predicted"/>
<accession>D8P8C7</accession>
<dbReference type="KEGG" id="nde:NIDE4090"/>